<protein>
    <submittedName>
        <fullName evidence="1">Uncharacterized protein</fullName>
    </submittedName>
</protein>
<reference evidence="1 2" key="1">
    <citation type="submission" date="2024-03" db="EMBL/GenBank/DDBJ databases">
        <title>Human intestinal bacterial collection.</title>
        <authorList>
            <person name="Pauvert C."/>
            <person name="Hitch T.C.A."/>
            <person name="Clavel T."/>
        </authorList>
    </citation>
    <scope>NUCLEOTIDE SEQUENCE [LARGE SCALE GENOMIC DNA]</scope>
    <source>
        <strain evidence="1 2">CLA-AA-H281</strain>
    </source>
</reference>
<organism evidence="1 2">
    <name type="scientific">Faecalibacterium intestinale</name>
    <dbReference type="NCBI Taxonomy" id="3133155"/>
    <lineage>
        <taxon>Bacteria</taxon>
        <taxon>Bacillati</taxon>
        <taxon>Bacillota</taxon>
        <taxon>Clostridia</taxon>
        <taxon>Eubacteriales</taxon>
        <taxon>Oscillospiraceae</taxon>
        <taxon>Faecalibacterium</taxon>
    </lineage>
</organism>
<dbReference type="Proteomes" id="UP001465119">
    <property type="component" value="Unassembled WGS sequence"/>
</dbReference>
<gene>
    <name evidence="1" type="ORF">WMO20_06685</name>
</gene>
<comment type="caution">
    <text evidence="1">The sequence shown here is derived from an EMBL/GenBank/DDBJ whole genome shotgun (WGS) entry which is preliminary data.</text>
</comment>
<evidence type="ECO:0000313" key="1">
    <source>
        <dbReference type="EMBL" id="MEQ2385617.1"/>
    </source>
</evidence>
<proteinExistence type="predicted"/>
<dbReference type="EMBL" id="JBBMEN010000005">
    <property type="protein sequence ID" value="MEQ2385617.1"/>
    <property type="molecule type" value="Genomic_DNA"/>
</dbReference>
<keyword evidence="2" id="KW-1185">Reference proteome</keyword>
<evidence type="ECO:0000313" key="2">
    <source>
        <dbReference type="Proteomes" id="UP001465119"/>
    </source>
</evidence>
<accession>A0ABV1C218</accession>
<sequence>MAFQMNHAAAAVDFLIQLYTTVFAKLPAFKVIFQSILHVSRPPSTKMGGDAAAWMGEMVENFPLEALSSANPVLSLADEPVQRGADEHNQQLCSLQVLLIKTLNRNNSCVYASYQIFV</sequence>
<name>A0ABV1C218_9FIRM</name>
<dbReference type="RefSeq" id="WP_112091949.1">
    <property type="nucleotide sequence ID" value="NZ_JBBMEN010000005.1"/>
</dbReference>